<dbReference type="Pfam" id="PF04055">
    <property type="entry name" value="Radical_SAM"/>
    <property type="match status" value="1"/>
</dbReference>
<dbReference type="Gene3D" id="3.40.50.280">
    <property type="entry name" value="Cobalamin-binding domain"/>
    <property type="match status" value="1"/>
</dbReference>
<dbReference type="EMBL" id="LZZM01000159">
    <property type="protein sequence ID" value="OOM76969.1"/>
    <property type="molecule type" value="Genomic_DNA"/>
</dbReference>
<dbReference type="GO" id="GO:0051536">
    <property type="term" value="F:iron-sulfur cluster binding"/>
    <property type="evidence" value="ECO:0007669"/>
    <property type="project" value="UniProtKB-KW"/>
</dbReference>
<keyword evidence="4" id="KW-0408">Iron</keyword>
<keyword evidence="3" id="KW-0479">Metal-binding</keyword>
<dbReference type="GO" id="GO:0046872">
    <property type="term" value="F:metal ion binding"/>
    <property type="evidence" value="ECO:0007669"/>
    <property type="project" value="UniProtKB-KW"/>
</dbReference>
<evidence type="ECO:0000256" key="2">
    <source>
        <dbReference type="ARBA" id="ARBA00022691"/>
    </source>
</evidence>
<dbReference type="Proteomes" id="UP000190890">
    <property type="component" value="Unassembled WGS sequence"/>
</dbReference>
<dbReference type="SMART" id="SM00729">
    <property type="entry name" value="Elp3"/>
    <property type="match status" value="1"/>
</dbReference>
<reference evidence="7 8" key="1">
    <citation type="submission" date="2016-05" db="EMBL/GenBank/DDBJ databases">
        <title>Microbial solvent formation.</title>
        <authorList>
            <person name="Poehlein A."/>
            <person name="Montoya Solano J.D."/>
            <person name="Flitsch S."/>
            <person name="Krabben P."/>
            <person name="Duerre P."/>
            <person name="Daniel R."/>
        </authorList>
    </citation>
    <scope>NUCLEOTIDE SEQUENCE [LARGE SCALE GENOMIC DNA]</scope>
    <source>
        <strain evidence="7 8">DSM 2619</strain>
    </source>
</reference>
<keyword evidence="5" id="KW-0411">Iron-sulfur</keyword>
<feature type="domain" description="Radical SAM core" evidence="6">
    <location>
        <begin position="261"/>
        <end position="492"/>
    </location>
</feature>
<keyword evidence="2" id="KW-0949">S-adenosyl-L-methionine</keyword>
<dbReference type="Gene3D" id="3.80.30.20">
    <property type="entry name" value="tm_1862 like domain"/>
    <property type="match status" value="1"/>
</dbReference>
<evidence type="ECO:0000313" key="7">
    <source>
        <dbReference type="EMBL" id="OOM76969.1"/>
    </source>
</evidence>
<dbReference type="InterPro" id="IPR007197">
    <property type="entry name" value="rSAM"/>
</dbReference>
<organism evidence="7 8">
    <name type="scientific">Clostridium puniceum</name>
    <dbReference type="NCBI Taxonomy" id="29367"/>
    <lineage>
        <taxon>Bacteria</taxon>
        <taxon>Bacillati</taxon>
        <taxon>Bacillota</taxon>
        <taxon>Clostridia</taxon>
        <taxon>Eubacteriales</taxon>
        <taxon>Clostridiaceae</taxon>
        <taxon>Clostridium</taxon>
    </lineage>
</organism>
<dbReference type="EC" id="2.8.4.3" evidence="7"/>
<evidence type="ECO:0000259" key="6">
    <source>
        <dbReference type="PROSITE" id="PS51918"/>
    </source>
</evidence>
<dbReference type="PROSITE" id="PS51918">
    <property type="entry name" value="RADICAL_SAM"/>
    <property type="match status" value="1"/>
</dbReference>
<name>A0A1S8TH71_9CLOT</name>
<dbReference type="InterPro" id="IPR051198">
    <property type="entry name" value="BchE-like"/>
</dbReference>
<dbReference type="PANTHER" id="PTHR43409:SF7">
    <property type="entry name" value="BLL1977 PROTEIN"/>
    <property type="match status" value="1"/>
</dbReference>
<dbReference type="InterPro" id="IPR006638">
    <property type="entry name" value="Elp3/MiaA/NifB-like_rSAM"/>
</dbReference>
<evidence type="ECO:0000313" key="8">
    <source>
        <dbReference type="Proteomes" id="UP000190890"/>
    </source>
</evidence>
<sequence>MYMDNIKKNNEDRIVLFVLPMLDPLIPPQGVVFIKTYLKEFGYEAKVCDANTDDELLQLYYDYFEILKRNIPEERQGNIFNIGLDVWRNHLMAYINKVDEGAYDKLFGEIIKNTFFIEADKDLKLQLDGIAKLFFYKIKAYVTSYVEEYNSKYVGLSAFKGNLPACIYAARIIKKLNKDIQVIIGGGVFADQLAIGSEDLEYFKKSTEAYIDKIIIGEGEKPFLKIIRGENGNKRVFTPDDMNNTFMSFSEMKIPDMDDLHIDKYQYMASFASVSCPFECSFCNEVKYHGKYRKKMVDSLLNEKVFLYNKYGFQNFFMLDALLNPIVDELSEKVKKNNLPFYYDAYLRVEKSIPYERALKWRNGGFYRARLGIESGSQNVLDMMGKKITPEMIRQSVTNLANAGIKTTTFWVIGHPGETEEDFNKTLELLEELKDYIWQAECNPFTYHYTGQTCSDIWSDKRRLVYNEEYREMLMSQTWALDIYPQREIIYDRLNRFVMKRKELGIPDPYTIVEINEADQRWHRLHSNAVTPLLELLDFRNRFFNQKIQQCNAENNMEVDIDDFNF</sequence>
<comment type="cofactor">
    <cofactor evidence="1">
        <name>[4Fe-4S] cluster</name>
        <dbReference type="ChEBI" id="CHEBI:49883"/>
    </cofactor>
</comment>
<proteinExistence type="predicted"/>
<dbReference type="AlphaFoldDB" id="A0A1S8TH71"/>
<dbReference type="GO" id="GO:0035597">
    <property type="term" value="F:tRNA-2-methylthio-N(6)-dimethylallyladenosine(37) synthase activity"/>
    <property type="evidence" value="ECO:0007669"/>
    <property type="project" value="UniProtKB-EC"/>
</dbReference>
<dbReference type="CDD" id="cd01335">
    <property type="entry name" value="Radical_SAM"/>
    <property type="match status" value="1"/>
</dbReference>
<dbReference type="SFLD" id="SFLDS00029">
    <property type="entry name" value="Radical_SAM"/>
    <property type="match status" value="1"/>
</dbReference>
<keyword evidence="7" id="KW-0808">Transferase</keyword>
<keyword evidence="8" id="KW-1185">Reference proteome</keyword>
<evidence type="ECO:0000256" key="3">
    <source>
        <dbReference type="ARBA" id="ARBA00022723"/>
    </source>
</evidence>
<dbReference type="InterPro" id="IPR058240">
    <property type="entry name" value="rSAM_sf"/>
</dbReference>
<dbReference type="InterPro" id="IPR023404">
    <property type="entry name" value="rSAM_horseshoe"/>
</dbReference>
<evidence type="ECO:0000256" key="5">
    <source>
        <dbReference type="ARBA" id="ARBA00023014"/>
    </source>
</evidence>
<accession>A0A1S8TH71</accession>
<evidence type="ECO:0000256" key="4">
    <source>
        <dbReference type="ARBA" id="ARBA00023004"/>
    </source>
</evidence>
<dbReference type="SFLD" id="SFLDG01082">
    <property type="entry name" value="B12-binding_domain_containing"/>
    <property type="match status" value="1"/>
</dbReference>
<dbReference type="STRING" id="29367.CLPUN_24950"/>
<dbReference type="PANTHER" id="PTHR43409">
    <property type="entry name" value="ANAEROBIC MAGNESIUM-PROTOPORPHYRIN IX MONOMETHYL ESTER CYCLASE-RELATED"/>
    <property type="match status" value="1"/>
</dbReference>
<evidence type="ECO:0000256" key="1">
    <source>
        <dbReference type="ARBA" id="ARBA00001966"/>
    </source>
</evidence>
<comment type="caution">
    <text evidence="7">The sequence shown here is derived from an EMBL/GenBank/DDBJ whole genome shotgun (WGS) entry which is preliminary data.</text>
</comment>
<protein>
    <submittedName>
        <fullName evidence="7">tRNA-2-methylthio-N(6)-dimethylallyladenosine synthase</fullName>
        <ecNumber evidence="7">2.8.4.3</ecNumber>
    </submittedName>
</protein>
<gene>
    <name evidence="7" type="primary">miaB_2</name>
    <name evidence="7" type="ORF">CLPUN_24950</name>
</gene>
<dbReference type="SUPFAM" id="SSF102114">
    <property type="entry name" value="Radical SAM enzymes"/>
    <property type="match status" value="1"/>
</dbReference>